<evidence type="ECO:0000313" key="3">
    <source>
        <dbReference type="Proteomes" id="UP000224080"/>
    </source>
</evidence>
<reference evidence="2 3" key="1">
    <citation type="submission" date="2017-10" db="EMBL/GenBank/DDBJ databases">
        <title>Comparative genomics in systemic dimorphic fungi from Ajellomycetaceae.</title>
        <authorList>
            <person name="Munoz J.F."/>
            <person name="Mcewen J.G."/>
            <person name="Clay O.K."/>
            <person name="Cuomo C.A."/>
        </authorList>
    </citation>
    <scope>NUCLEOTIDE SEQUENCE [LARGE SCALE GENOMIC DNA]</scope>
    <source>
        <strain evidence="2 3">UAMH130</strain>
    </source>
</reference>
<accession>A0A2B7XA04</accession>
<protein>
    <submittedName>
        <fullName evidence="2">Uncharacterized protein</fullName>
    </submittedName>
</protein>
<feature type="compositionally biased region" description="Low complexity" evidence="1">
    <location>
        <begin position="49"/>
        <end position="66"/>
    </location>
</feature>
<sequence>MASGTLRQAAGPNTRSQPSAALQNTHNRRGGVGRRACQAIDYGDEAGMAGNSWQGGQSSGGSASRPRGGEDGELARAALAKRSRPIQECE</sequence>
<name>A0A2B7XA04_9EURO</name>
<feature type="region of interest" description="Disordered" evidence="1">
    <location>
        <begin position="1"/>
        <end position="90"/>
    </location>
</feature>
<feature type="compositionally biased region" description="Polar residues" evidence="1">
    <location>
        <begin position="11"/>
        <end position="25"/>
    </location>
</feature>
<dbReference type="AlphaFoldDB" id="A0A2B7XA04"/>
<keyword evidence="3" id="KW-1185">Reference proteome</keyword>
<comment type="caution">
    <text evidence="2">The sequence shown here is derived from an EMBL/GenBank/DDBJ whole genome shotgun (WGS) entry which is preliminary data.</text>
</comment>
<proteinExistence type="predicted"/>
<dbReference type="OrthoDB" id="10358349at2759"/>
<dbReference type="EMBL" id="PDNC01000029">
    <property type="protein sequence ID" value="PGH05562.1"/>
    <property type="molecule type" value="Genomic_DNA"/>
</dbReference>
<gene>
    <name evidence="2" type="ORF">GX51_02901</name>
</gene>
<evidence type="ECO:0000256" key="1">
    <source>
        <dbReference type="SAM" id="MobiDB-lite"/>
    </source>
</evidence>
<dbReference type="Proteomes" id="UP000224080">
    <property type="component" value="Unassembled WGS sequence"/>
</dbReference>
<evidence type="ECO:0000313" key="2">
    <source>
        <dbReference type="EMBL" id="PGH05562.1"/>
    </source>
</evidence>
<organism evidence="2 3">
    <name type="scientific">Blastomyces parvus</name>
    <dbReference type="NCBI Taxonomy" id="2060905"/>
    <lineage>
        <taxon>Eukaryota</taxon>
        <taxon>Fungi</taxon>
        <taxon>Dikarya</taxon>
        <taxon>Ascomycota</taxon>
        <taxon>Pezizomycotina</taxon>
        <taxon>Eurotiomycetes</taxon>
        <taxon>Eurotiomycetidae</taxon>
        <taxon>Onygenales</taxon>
        <taxon>Ajellomycetaceae</taxon>
        <taxon>Blastomyces</taxon>
    </lineage>
</organism>